<evidence type="ECO:0000256" key="2">
    <source>
        <dbReference type="ARBA" id="ARBA00009530"/>
    </source>
</evidence>
<dbReference type="Pfam" id="PF01679">
    <property type="entry name" value="Pmp3"/>
    <property type="match status" value="1"/>
</dbReference>
<evidence type="ECO:0000256" key="6">
    <source>
        <dbReference type="SAM" id="MobiDB-lite"/>
    </source>
</evidence>
<keyword evidence="5" id="KW-0472">Membrane</keyword>
<dbReference type="PANTHER" id="PTHR21659">
    <property type="entry name" value="HYDROPHOBIC PROTEIN RCI2 LOW TEMPERATURE AND SALT RESPONSIVE PROTEIN LTI6 -RELATED"/>
    <property type="match status" value="1"/>
</dbReference>
<comment type="subcellular location">
    <subcellularLocation>
        <location evidence="1">Membrane</location>
    </subcellularLocation>
</comment>
<dbReference type="InterPro" id="IPR000612">
    <property type="entry name" value="PMP3"/>
</dbReference>
<dbReference type="STRING" id="1093900.A0A507BAK2"/>
<protein>
    <recommendedName>
        <fullName evidence="9">Stress response RCI peptide</fullName>
    </recommendedName>
</protein>
<comment type="caution">
    <text evidence="7">The sequence shown here is derived from an EMBL/GenBank/DDBJ whole genome shotgun (WGS) entry which is preliminary data.</text>
</comment>
<evidence type="ECO:0000256" key="3">
    <source>
        <dbReference type="ARBA" id="ARBA00022692"/>
    </source>
</evidence>
<dbReference type="EMBL" id="SKBQ01000002">
    <property type="protein sequence ID" value="TPX14101.1"/>
    <property type="molecule type" value="Genomic_DNA"/>
</dbReference>
<feature type="compositionally biased region" description="Polar residues" evidence="6">
    <location>
        <begin position="126"/>
        <end position="143"/>
    </location>
</feature>
<comment type="similarity">
    <text evidence="2">Belongs to the UPF0057 (PMP3) family.</text>
</comment>
<dbReference type="InParanoid" id="A0A507BAK2"/>
<dbReference type="GO" id="GO:0016020">
    <property type="term" value="C:membrane"/>
    <property type="evidence" value="ECO:0007669"/>
    <property type="project" value="UniProtKB-SubCell"/>
</dbReference>
<keyword evidence="8" id="KW-1185">Reference proteome</keyword>
<dbReference type="AlphaFoldDB" id="A0A507BAK2"/>
<reference evidence="7 8" key="1">
    <citation type="submission" date="2019-06" db="EMBL/GenBank/DDBJ databases">
        <title>Draft genome sequence of the filamentous fungus Phialemoniopsis curvata isolated from diesel fuel.</title>
        <authorList>
            <person name="Varaljay V.A."/>
            <person name="Lyon W.J."/>
            <person name="Crouch A.L."/>
            <person name="Drake C.E."/>
            <person name="Hollomon J.M."/>
            <person name="Nadeau L.J."/>
            <person name="Nunn H.S."/>
            <person name="Stevenson B.S."/>
            <person name="Bojanowski C.L."/>
            <person name="Crookes-Goodson W.J."/>
        </authorList>
    </citation>
    <scope>NUCLEOTIDE SEQUENCE [LARGE SCALE GENOMIC DNA]</scope>
    <source>
        <strain evidence="7 8">D216</strain>
    </source>
</reference>
<accession>A0A507BAK2</accession>
<dbReference type="RefSeq" id="XP_030995812.1">
    <property type="nucleotide sequence ID" value="XM_031139424.1"/>
</dbReference>
<evidence type="ECO:0000256" key="4">
    <source>
        <dbReference type="ARBA" id="ARBA00022989"/>
    </source>
</evidence>
<dbReference type="Proteomes" id="UP000319257">
    <property type="component" value="Unassembled WGS sequence"/>
</dbReference>
<gene>
    <name evidence="7" type="ORF">E0L32_000495</name>
</gene>
<evidence type="ECO:0000313" key="7">
    <source>
        <dbReference type="EMBL" id="TPX14101.1"/>
    </source>
</evidence>
<keyword evidence="4" id="KW-1133">Transmembrane helix</keyword>
<dbReference type="PANTHER" id="PTHR21659:SF57">
    <property type="entry name" value="PLASMA MEMBRANE PROTEOLIPID 31"/>
    <property type="match status" value="1"/>
</dbReference>
<dbReference type="GeneID" id="41967942"/>
<evidence type="ECO:0000313" key="8">
    <source>
        <dbReference type="Proteomes" id="UP000319257"/>
    </source>
</evidence>
<name>A0A507BAK2_9PEZI</name>
<dbReference type="OrthoDB" id="2802411at2759"/>
<feature type="region of interest" description="Disordered" evidence="6">
    <location>
        <begin position="108"/>
        <end position="170"/>
    </location>
</feature>
<sequence>MCSADIFLGLLAILFPPLPVWVKTGICSADSLINILLCVLGFVSRKPPLLWPSHPSMLISSLAMQIPGLLHSWYIIAKYPEPSYEYQTVSQDSEAGGGRVTYVIVQPDGRHHHQHQPPKPQGHMTYGTTDNASGGPSSQTQNAGEGGSNGAPPPSYAQVVSGDHKVQTQE</sequence>
<proteinExistence type="inferred from homology"/>
<evidence type="ECO:0000256" key="5">
    <source>
        <dbReference type="ARBA" id="ARBA00023136"/>
    </source>
</evidence>
<evidence type="ECO:0008006" key="9">
    <source>
        <dbReference type="Google" id="ProtNLM"/>
    </source>
</evidence>
<evidence type="ECO:0000256" key="1">
    <source>
        <dbReference type="ARBA" id="ARBA00004370"/>
    </source>
</evidence>
<organism evidence="7 8">
    <name type="scientific">Thyridium curvatum</name>
    <dbReference type="NCBI Taxonomy" id="1093900"/>
    <lineage>
        <taxon>Eukaryota</taxon>
        <taxon>Fungi</taxon>
        <taxon>Dikarya</taxon>
        <taxon>Ascomycota</taxon>
        <taxon>Pezizomycotina</taxon>
        <taxon>Sordariomycetes</taxon>
        <taxon>Sordariomycetidae</taxon>
        <taxon>Thyridiales</taxon>
        <taxon>Thyridiaceae</taxon>
        <taxon>Thyridium</taxon>
    </lineage>
</organism>
<keyword evidence="3" id="KW-0812">Transmembrane</keyword>